<name>X1FBF1_9ZZZZ</name>
<accession>X1FBF1</accession>
<protein>
    <submittedName>
        <fullName evidence="1">Uncharacterized protein</fullName>
    </submittedName>
</protein>
<dbReference type="EMBL" id="BART01031926">
    <property type="protein sequence ID" value="GAH18078.1"/>
    <property type="molecule type" value="Genomic_DNA"/>
</dbReference>
<sequence length="75" mass="8185">MDVLDMAAQVSTKAHCVISPQICVTKIEMDLESRNLLQELGVGRDRIKRGLEVFKNKGEPVGCGHGCKGFKGLDI</sequence>
<reference evidence="1" key="1">
    <citation type="journal article" date="2014" name="Front. Microbiol.">
        <title>High frequency of phylogenetically diverse reductive dehalogenase-homologous genes in deep subseafloor sedimentary metagenomes.</title>
        <authorList>
            <person name="Kawai M."/>
            <person name="Futagami T."/>
            <person name="Toyoda A."/>
            <person name="Takaki Y."/>
            <person name="Nishi S."/>
            <person name="Hori S."/>
            <person name="Arai W."/>
            <person name="Tsubouchi T."/>
            <person name="Morono Y."/>
            <person name="Uchiyama I."/>
            <person name="Ito T."/>
            <person name="Fujiyama A."/>
            <person name="Inagaki F."/>
            <person name="Takami H."/>
        </authorList>
    </citation>
    <scope>NUCLEOTIDE SEQUENCE</scope>
    <source>
        <strain evidence="1">Expedition CK06-06</strain>
    </source>
</reference>
<dbReference type="AlphaFoldDB" id="X1FBF1"/>
<comment type="caution">
    <text evidence="1">The sequence shown here is derived from an EMBL/GenBank/DDBJ whole genome shotgun (WGS) entry which is preliminary data.</text>
</comment>
<proteinExistence type="predicted"/>
<gene>
    <name evidence="1" type="ORF">S01H4_55338</name>
</gene>
<organism evidence="1">
    <name type="scientific">marine sediment metagenome</name>
    <dbReference type="NCBI Taxonomy" id="412755"/>
    <lineage>
        <taxon>unclassified sequences</taxon>
        <taxon>metagenomes</taxon>
        <taxon>ecological metagenomes</taxon>
    </lineage>
</organism>
<evidence type="ECO:0000313" key="1">
    <source>
        <dbReference type="EMBL" id="GAH18078.1"/>
    </source>
</evidence>